<evidence type="ECO:0000313" key="3">
    <source>
        <dbReference type="Proteomes" id="UP000636891"/>
    </source>
</evidence>
<dbReference type="Pfam" id="PF01814">
    <property type="entry name" value="Hemerythrin"/>
    <property type="match status" value="1"/>
</dbReference>
<accession>A0ABR7CMR3</accession>
<dbReference type="EMBL" id="JACOOK010000003">
    <property type="protein sequence ID" value="MBC5616949.1"/>
    <property type="molecule type" value="Genomic_DNA"/>
</dbReference>
<evidence type="ECO:0000313" key="2">
    <source>
        <dbReference type="EMBL" id="MBC5616949.1"/>
    </source>
</evidence>
<gene>
    <name evidence="2" type="ORF">H8S08_07965</name>
</gene>
<keyword evidence="3" id="KW-1185">Reference proteome</keyword>
<proteinExistence type="predicted"/>
<dbReference type="InterPro" id="IPR012312">
    <property type="entry name" value="Hemerythrin-like"/>
</dbReference>
<evidence type="ECO:0000259" key="1">
    <source>
        <dbReference type="Pfam" id="PF01814"/>
    </source>
</evidence>
<sequence length="231" mass="26414">MYRLSQYKETDKMGDLICENYPILLVVSRFGISLGFGDKDIAQVCADNGVDTPTFLAVVNLLLDEDESAAPADAPLSVGALVRYLQNSHAYFLDFRLPVIRRELADALGSDHGDVSFAVLRFFDEYAAEVRRHMLYEEEKVFPYVRSLLEGRKKGRYRIDIFRRQHDQVEARLTELKNILIRYYPGSGSNELNSALFDIFSCERDLASHNRIEDHLFVPAVVELERKNGSQ</sequence>
<feature type="domain" description="Hemerythrin-like" evidence="1">
    <location>
        <begin position="82"/>
        <end position="220"/>
    </location>
</feature>
<comment type="caution">
    <text evidence="2">The sequence shown here is derived from an EMBL/GenBank/DDBJ whole genome shotgun (WGS) entry which is preliminary data.</text>
</comment>
<dbReference type="Gene3D" id="1.20.120.520">
    <property type="entry name" value="nmb1532 protein domain like"/>
    <property type="match status" value="1"/>
</dbReference>
<dbReference type="RefSeq" id="WP_101573151.1">
    <property type="nucleotide sequence ID" value="NZ_JACOOK010000003.1"/>
</dbReference>
<organism evidence="2 3">
    <name type="scientific">Alistipes hominis</name>
    <dbReference type="NCBI Taxonomy" id="2763015"/>
    <lineage>
        <taxon>Bacteria</taxon>
        <taxon>Pseudomonadati</taxon>
        <taxon>Bacteroidota</taxon>
        <taxon>Bacteroidia</taxon>
        <taxon>Bacteroidales</taxon>
        <taxon>Rikenellaceae</taxon>
        <taxon>Alistipes</taxon>
    </lineage>
</organism>
<reference evidence="2 3" key="1">
    <citation type="submission" date="2020-08" db="EMBL/GenBank/DDBJ databases">
        <title>Genome public.</title>
        <authorList>
            <person name="Liu C."/>
            <person name="Sun Q."/>
        </authorList>
    </citation>
    <scope>NUCLEOTIDE SEQUENCE [LARGE SCALE GENOMIC DNA]</scope>
    <source>
        <strain evidence="2 3">New-7</strain>
    </source>
</reference>
<name>A0ABR7CMR3_9BACT</name>
<dbReference type="Proteomes" id="UP000636891">
    <property type="component" value="Unassembled WGS sequence"/>
</dbReference>
<protein>
    <submittedName>
        <fullName evidence="2">Hemerythrin domain-containing protein</fullName>
    </submittedName>
</protein>